<evidence type="ECO:0000256" key="1">
    <source>
        <dbReference type="ARBA" id="ARBA00022614"/>
    </source>
</evidence>
<dbReference type="Pfam" id="PF12799">
    <property type="entry name" value="LRR_4"/>
    <property type="match status" value="1"/>
</dbReference>
<accession>A0ABW3KA77</accession>
<dbReference type="InterPro" id="IPR025875">
    <property type="entry name" value="Leu-rich_rpt_4"/>
</dbReference>
<dbReference type="PANTHER" id="PTHR48054">
    <property type="entry name" value="RECEPTOR KINASE-LIKE PROTEIN XA21"/>
    <property type="match status" value="1"/>
</dbReference>
<keyword evidence="5" id="KW-1185">Reference proteome</keyword>
<keyword evidence="1" id="KW-0433">Leucine-rich repeat</keyword>
<feature type="domain" description="Disease resistance R13L4/SHOC-2-like LRR" evidence="3">
    <location>
        <begin position="288"/>
        <end position="392"/>
    </location>
</feature>
<dbReference type="SMART" id="SM00369">
    <property type="entry name" value="LRR_TYP"/>
    <property type="match status" value="8"/>
</dbReference>
<dbReference type="Gene3D" id="3.80.10.10">
    <property type="entry name" value="Ribonuclease Inhibitor"/>
    <property type="match status" value="3"/>
</dbReference>
<dbReference type="SMART" id="SM00364">
    <property type="entry name" value="LRR_BAC"/>
    <property type="match status" value="7"/>
</dbReference>
<dbReference type="Pfam" id="PF23598">
    <property type="entry name" value="LRR_14"/>
    <property type="match status" value="1"/>
</dbReference>
<dbReference type="SMART" id="SM00365">
    <property type="entry name" value="LRR_SD22"/>
    <property type="match status" value="7"/>
</dbReference>
<dbReference type="InterPro" id="IPR052592">
    <property type="entry name" value="LRR-RLK"/>
</dbReference>
<dbReference type="Proteomes" id="UP001597112">
    <property type="component" value="Unassembled WGS sequence"/>
</dbReference>
<dbReference type="InterPro" id="IPR055414">
    <property type="entry name" value="LRR_R13L4/SHOC2-like"/>
</dbReference>
<dbReference type="InterPro" id="IPR001611">
    <property type="entry name" value="Leu-rich_rpt"/>
</dbReference>
<sequence length="475" mass="55433">MNRIDAALFPTYTCLLVLCFSFAIGQPSITRNRNLEVPVYKSPQDSVRLANVNALYDKLHNDERVDLKILDSVENLRDVLREQAILRFRILYKPSPDFTPYDSLTLIRDLRKVKRVSIIGLQLKELPSILLRCDSLQSIELVNCSIRKIQKQINQLPRLTSIAILNNTYKRPLRLNKNDRITLLAIHGDHARALPRSYRKLKALETLDLSNNALVKFPNGAARNRKLKELSLQHNELTLRDKLKLHPNLEKLALQFNRIQQVPDQITRFPNLTRLSLNHNRITNVTPAIGSLKKLKHLSFYNNRLTSVPTGVYELRSLNVIDLYFNQIEAIDDRISNWDSLQILFISHNKLLKLPEKLTTLRLLEELYAYDNRLTSISDDINQLSKLRIIYVQNNCLRQIPNTLLQLDSLEEMDFSENYMTDLPETIFNYPKLRFISLMNNPWRENVRLFIDRKSKELAMYDITVRVSGPRNSFH</sequence>
<dbReference type="PROSITE" id="PS51450">
    <property type="entry name" value="LRR"/>
    <property type="match status" value="2"/>
</dbReference>
<evidence type="ECO:0000259" key="3">
    <source>
        <dbReference type="Pfam" id="PF23598"/>
    </source>
</evidence>
<organism evidence="4 5">
    <name type="scientific">Ohtaekwangia kribbensis</name>
    <dbReference type="NCBI Taxonomy" id="688913"/>
    <lineage>
        <taxon>Bacteria</taxon>
        <taxon>Pseudomonadati</taxon>
        <taxon>Bacteroidota</taxon>
        <taxon>Cytophagia</taxon>
        <taxon>Cytophagales</taxon>
        <taxon>Fulvivirgaceae</taxon>
        <taxon>Ohtaekwangia</taxon>
    </lineage>
</organism>
<dbReference type="PANTHER" id="PTHR48054:SF3">
    <property type="entry name" value="LEUCINE-RICH REPEAT PROTEIN 1-LIKE"/>
    <property type="match status" value="1"/>
</dbReference>
<dbReference type="RefSeq" id="WP_377585289.1">
    <property type="nucleotide sequence ID" value="NZ_JBHTKA010000015.1"/>
</dbReference>
<dbReference type="EMBL" id="JBHTKA010000015">
    <property type="protein sequence ID" value="MFD1003103.1"/>
    <property type="molecule type" value="Genomic_DNA"/>
</dbReference>
<evidence type="ECO:0000313" key="4">
    <source>
        <dbReference type="EMBL" id="MFD1003103.1"/>
    </source>
</evidence>
<dbReference type="SUPFAM" id="SSF52058">
    <property type="entry name" value="L domain-like"/>
    <property type="match status" value="1"/>
</dbReference>
<comment type="caution">
    <text evidence="4">The sequence shown here is derived from an EMBL/GenBank/DDBJ whole genome shotgun (WGS) entry which is preliminary data.</text>
</comment>
<dbReference type="InterPro" id="IPR003591">
    <property type="entry name" value="Leu-rich_rpt_typical-subtyp"/>
</dbReference>
<evidence type="ECO:0000256" key="2">
    <source>
        <dbReference type="ARBA" id="ARBA00022737"/>
    </source>
</evidence>
<evidence type="ECO:0000313" key="5">
    <source>
        <dbReference type="Proteomes" id="UP001597112"/>
    </source>
</evidence>
<protein>
    <submittedName>
        <fullName evidence="4">Leucine-rich repeat domain-containing protein</fullName>
    </submittedName>
</protein>
<proteinExistence type="predicted"/>
<keyword evidence="2" id="KW-0677">Repeat</keyword>
<reference evidence="5" key="1">
    <citation type="journal article" date="2019" name="Int. J. Syst. Evol. Microbiol.">
        <title>The Global Catalogue of Microorganisms (GCM) 10K type strain sequencing project: providing services to taxonomists for standard genome sequencing and annotation.</title>
        <authorList>
            <consortium name="The Broad Institute Genomics Platform"/>
            <consortium name="The Broad Institute Genome Sequencing Center for Infectious Disease"/>
            <person name="Wu L."/>
            <person name="Ma J."/>
        </authorList>
    </citation>
    <scope>NUCLEOTIDE SEQUENCE [LARGE SCALE GENOMIC DNA]</scope>
    <source>
        <strain evidence="5">CCUG 58938</strain>
    </source>
</reference>
<name>A0ABW3KA77_9BACT</name>
<gene>
    <name evidence="4" type="ORF">ACFQ21_27505</name>
</gene>
<dbReference type="InterPro" id="IPR032675">
    <property type="entry name" value="LRR_dom_sf"/>
</dbReference>